<gene>
    <name evidence="1" type="ORF">PGTUg99_019565</name>
</gene>
<sequence>MDGMNASVWADDRGRITHGAVFLTLAFKRPVYRSSHLSSDLWLYGSAASP</sequence>
<evidence type="ECO:0000313" key="2">
    <source>
        <dbReference type="Proteomes" id="UP000325313"/>
    </source>
</evidence>
<reference evidence="1 2" key="1">
    <citation type="submission" date="2019-05" db="EMBL/GenBank/DDBJ databases">
        <title>Emergence of the Ug99 lineage of the wheat stem rust pathogen through somatic hybridization.</title>
        <authorList>
            <person name="Li F."/>
            <person name="Upadhyaya N.M."/>
            <person name="Sperschneider J."/>
            <person name="Matny O."/>
            <person name="Nguyen-Phuc H."/>
            <person name="Mago R."/>
            <person name="Raley C."/>
            <person name="Miller M.E."/>
            <person name="Silverstein K.A.T."/>
            <person name="Henningsen E."/>
            <person name="Hirsch C.D."/>
            <person name="Visser B."/>
            <person name="Pretorius Z.A."/>
            <person name="Steffenson B.J."/>
            <person name="Schwessinger B."/>
            <person name="Dodds P.N."/>
            <person name="Figueroa M."/>
        </authorList>
    </citation>
    <scope>NUCLEOTIDE SEQUENCE [LARGE SCALE GENOMIC DNA]</scope>
    <source>
        <strain evidence="1 2">Ug99</strain>
    </source>
</reference>
<dbReference type="EMBL" id="VDEP01000409">
    <property type="protein sequence ID" value="KAA1087869.1"/>
    <property type="molecule type" value="Genomic_DNA"/>
</dbReference>
<dbReference type="Proteomes" id="UP000325313">
    <property type="component" value="Unassembled WGS sequence"/>
</dbReference>
<comment type="caution">
    <text evidence="1">The sequence shown here is derived from an EMBL/GenBank/DDBJ whole genome shotgun (WGS) entry which is preliminary data.</text>
</comment>
<protein>
    <submittedName>
        <fullName evidence="1">Uncharacterized protein</fullName>
    </submittedName>
</protein>
<name>A0A5B0NJ19_PUCGR</name>
<proteinExistence type="predicted"/>
<accession>A0A5B0NJ19</accession>
<dbReference type="AlphaFoldDB" id="A0A5B0NJ19"/>
<evidence type="ECO:0000313" key="1">
    <source>
        <dbReference type="EMBL" id="KAA1087869.1"/>
    </source>
</evidence>
<organism evidence="1 2">
    <name type="scientific">Puccinia graminis f. sp. tritici</name>
    <dbReference type="NCBI Taxonomy" id="56615"/>
    <lineage>
        <taxon>Eukaryota</taxon>
        <taxon>Fungi</taxon>
        <taxon>Dikarya</taxon>
        <taxon>Basidiomycota</taxon>
        <taxon>Pucciniomycotina</taxon>
        <taxon>Pucciniomycetes</taxon>
        <taxon>Pucciniales</taxon>
        <taxon>Pucciniaceae</taxon>
        <taxon>Puccinia</taxon>
    </lineage>
</organism>